<dbReference type="NCBIfam" id="TIGR02775">
    <property type="entry name" value="TrbG_Ti"/>
    <property type="match status" value="1"/>
</dbReference>
<dbReference type="EMBL" id="KX118105">
    <property type="protein sequence ID" value="AOB42326.1"/>
    <property type="molecule type" value="Genomic_DNA"/>
</dbReference>
<dbReference type="RefSeq" id="WP_079769416.1">
    <property type="nucleotide sequence ID" value="NZ_JAMKXD010000013.1"/>
</dbReference>
<evidence type="ECO:0000313" key="4">
    <source>
        <dbReference type="EMBL" id="AOB42326.1"/>
    </source>
</evidence>
<dbReference type="InterPro" id="IPR014142">
    <property type="entry name" value="TrbG_Ti"/>
</dbReference>
<keyword evidence="4" id="KW-0614">Plasmid</keyword>
<evidence type="ECO:0000256" key="2">
    <source>
        <dbReference type="ARBA" id="ARBA00022729"/>
    </source>
</evidence>
<keyword evidence="2 3" id="KW-0732">Signal</keyword>
<dbReference type="InterPro" id="IPR033645">
    <property type="entry name" value="VirB9/CagX/TrbG_C"/>
</dbReference>
<dbReference type="InterPro" id="IPR038161">
    <property type="entry name" value="VirB9/CagX/TrbG_C_sf"/>
</dbReference>
<dbReference type="InterPro" id="IPR010258">
    <property type="entry name" value="Conjugal_tfr_TrbG/VirB9/CagX"/>
</dbReference>
<feature type="signal peptide" evidence="3">
    <location>
        <begin position="1"/>
        <end position="19"/>
    </location>
</feature>
<protein>
    <submittedName>
        <fullName evidence="4">Conjugative transfer protein TrbG</fullName>
    </submittedName>
</protein>
<dbReference type="CDD" id="cd06911">
    <property type="entry name" value="VirB9_CagX_TrbG"/>
    <property type="match status" value="1"/>
</dbReference>
<dbReference type="AlphaFoldDB" id="A0A1B2RCI4"/>
<comment type="similarity">
    <text evidence="1">Belongs to the TrbG/VirB9 family.</text>
</comment>
<organism evidence="4">
    <name type="scientific">Acinetobacter baumannii</name>
    <dbReference type="NCBI Taxonomy" id="470"/>
    <lineage>
        <taxon>Bacteria</taxon>
        <taxon>Pseudomonadati</taxon>
        <taxon>Pseudomonadota</taxon>
        <taxon>Gammaproteobacteria</taxon>
        <taxon>Moraxellales</taxon>
        <taxon>Moraxellaceae</taxon>
        <taxon>Acinetobacter</taxon>
        <taxon>Acinetobacter calcoaceticus/baumannii complex</taxon>
    </lineage>
</organism>
<reference evidence="4" key="1">
    <citation type="journal article" date="2016" name="Gut Pathog.">
        <title>Genome sequence of OXA-23 producing Acinetobacter baumannii IHIT7853, a carbapenem-resistant strain from a cat belonging to international clone IC1.</title>
        <authorList>
            <person name="Ewers C."/>
            <person name="Klotz P."/>
            <person name="Scheufen S."/>
            <person name="Leidner U."/>
            <person name="Gottig S."/>
            <person name="Semmler T."/>
        </authorList>
    </citation>
    <scope>NUCLEOTIDE SEQUENCE</scope>
    <source>
        <strain evidence="4">IHIT7853</strain>
        <plasmid evidence="4">IHIT7853-OXA-23</plasmid>
    </source>
</reference>
<evidence type="ECO:0000256" key="3">
    <source>
        <dbReference type="SAM" id="SignalP"/>
    </source>
</evidence>
<geneLocation type="plasmid" evidence="4">
    <name>IHIT7853-OXA-23</name>
</geneLocation>
<dbReference type="Pfam" id="PF03524">
    <property type="entry name" value="CagX"/>
    <property type="match status" value="1"/>
</dbReference>
<evidence type="ECO:0000256" key="1">
    <source>
        <dbReference type="ARBA" id="ARBA00006135"/>
    </source>
</evidence>
<dbReference type="Gene3D" id="2.60.40.2500">
    <property type="match status" value="1"/>
</dbReference>
<accession>A0A1B2RCI4</accession>
<name>A0A1B2RCI4_ACIBA</name>
<feature type="chain" id="PRO_5008541216" evidence="3">
    <location>
        <begin position="20"/>
        <end position="343"/>
    </location>
</feature>
<proteinExistence type="inferred from homology"/>
<sequence length="343" mass="37550">MKKSLSLAVALVFTSPAFANNTVDPAQASEILAQQAAQLNNGGVNNQTLNQLLQTANQAQQQLGQAPIGNGIASGANNTVPVNYFNGVQPKLSPKEIKGVATANSWIKRNDMPTHGNEGAVVFAYGASLPTIVCAPLYACTLKLQPGEVIQQIDIADNVRWNVAPSVVGSGDNQTSVIIIKPKDSNLETNMTISTDRRLYVVKLLSRLKDWMPLAAFSYPEDTQAAWEKYNQQVKSYNANNIMSNGQNISNLDFNFKISGNNTPWKPLRVYTDGSKTYIQFSENVTRTNDNLPVLLAIGSDKKEQLINYRLVGDRFVVDNVIDHAMLISGVGRKQARVDIKRK</sequence>